<accession>A0A2P2JJD0</accession>
<dbReference type="EMBL" id="GGEC01013075">
    <property type="protein sequence ID" value="MBW93558.1"/>
    <property type="molecule type" value="Transcribed_RNA"/>
</dbReference>
<dbReference type="GO" id="GO:0005737">
    <property type="term" value="C:cytoplasm"/>
    <property type="evidence" value="ECO:0007669"/>
    <property type="project" value="TreeGrafter"/>
</dbReference>
<sequence length="39" mass="4608">MAQSSTTTDQDNSLEWVKKDNRRMLHVVYRVGDLDRTIK</sequence>
<dbReference type="AlphaFoldDB" id="A0A2P2JJD0"/>
<protein>
    <recommendedName>
        <fullName evidence="2">Lactoylglutathione lyase</fullName>
    </recommendedName>
</protein>
<organism evidence="1">
    <name type="scientific">Rhizophora mucronata</name>
    <name type="common">Asiatic mangrove</name>
    <dbReference type="NCBI Taxonomy" id="61149"/>
    <lineage>
        <taxon>Eukaryota</taxon>
        <taxon>Viridiplantae</taxon>
        <taxon>Streptophyta</taxon>
        <taxon>Embryophyta</taxon>
        <taxon>Tracheophyta</taxon>
        <taxon>Spermatophyta</taxon>
        <taxon>Magnoliopsida</taxon>
        <taxon>eudicotyledons</taxon>
        <taxon>Gunneridae</taxon>
        <taxon>Pentapetalae</taxon>
        <taxon>rosids</taxon>
        <taxon>fabids</taxon>
        <taxon>Malpighiales</taxon>
        <taxon>Rhizophoraceae</taxon>
        <taxon>Rhizophora</taxon>
    </lineage>
</organism>
<dbReference type="PANTHER" id="PTHR46036:SF5">
    <property type="entry name" value="LACTOYLGLUTATHIONE LYASE"/>
    <property type="match status" value="1"/>
</dbReference>
<dbReference type="InterPro" id="IPR029068">
    <property type="entry name" value="Glyas_Bleomycin-R_OHBP_Dase"/>
</dbReference>
<name>A0A2P2JJD0_RHIMU</name>
<dbReference type="PANTHER" id="PTHR46036">
    <property type="entry name" value="LACTOYLGLUTATHIONE LYASE"/>
    <property type="match status" value="1"/>
</dbReference>
<reference evidence="1" key="1">
    <citation type="submission" date="2018-02" db="EMBL/GenBank/DDBJ databases">
        <title>Rhizophora mucronata_Transcriptome.</title>
        <authorList>
            <person name="Meera S.P."/>
            <person name="Sreeshan A."/>
            <person name="Augustine A."/>
        </authorList>
    </citation>
    <scope>NUCLEOTIDE SEQUENCE</scope>
    <source>
        <tissue evidence="1">Leaf</tissue>
    </source>
</reference>
<evidence type="ECO:0008006" key="2">
    <source>
        <dbReference type="Google" id="ProtNLM"/>
    </source>
</evidence>
<proteinExistence type="predicted"/>
<dbReference type="GO" id="GO:0019243">
    <property type="term" value="P:methylglyoxal catabolic process to D-lactate via S-lactoyl-glutathione"/>
    <property type="evidence" value="ECO:0007669"/>
    <property type="project" value="TreeGrafter"/>
</dbReference>
<evidence type="ECO:0000313" key="1">
    <source>
        <dbReference type="EMBL" id="MBW93558.1"/>
    </source>
</evidence>
<dbReference type="GO" id="GO:0004462">
    <property type="term" value="F:lactoylglutathione lyase activity"/>
    <property type="evidence" value="ECO:0007669"/>
    <property type="project" value="TreeGrafter"/>
</dbReference>
<dbReference type="Gene3D" id="3.10.180.10">
    <property type="entry name" value="2,3-Dihydroxybiphenyl 1,2-Dioxygenase, domain 1"/>
    <property type="match status" value="1"/>
</dbReference>